<accession>A0A9P6ZXF1</accession>
<name>A0A9P6ZXF1_9AGAM</name>
<dbReference type="Gene3D" id="3.40.50.12030">
    <property type="entry name" value="Uncharacterised protein family UPF0261, NC domain"/>
    <property type="match status" value="1"/>
</dbReference>
<evidence type="ECO:0000256" key="1">
    <source>
        <dbReference type="SAM" id="SignalP"/>
    </source>
</evidence>
<keyword evidence="1" id="KW-0732">Signal</keyword>
<reference evidence="3" key="1">
    <citation type="journal article" date="2020" name="New Phytol.">
        <title>Comparative genomics reveals dynamic genome evolution in host specialist ectomycorrhizal fungi.</title>
        <authorList>
            <person name="Lofgren L.A."/>
            <person name="Nguyen N.H."/>
            <person name="Vilgalys R."/>
            <person name="Ruytinx J."/>
            <person name="Liao H.L."/>
            <person name="Branco S."/>
            <person name="Kuo A."/>
            <person name="LaButti K."/>
            <person name="Lipzen A."/>
            <person name="Andreopoulos W."/>
            <person name="Pangilinan J."/>
            <person name="Riley R."/>
            <person name="Hundley H."/>
            <person name="Na H."/>
            <person name="Barry K."/>
            <person name="Grigoriev I.V."/>
            <person name="Stajich J.E."/>
            <person name="Kennedy P.G."/>
        </authorList>
    </citation>
    <scope>NUCLEOTIDE SEQUENCE</scope>
    <source>
        <strain evidence="3">DOB743</strain>
    </source>
</reference>
<comment type="caution">
    <text evidence="3">The sequence shown here is derived from an EMBL/GenBank/DDBJ whole genome shotgun (WGS) entry which is preliminary data.</text>
</comment>
<gene>
    <name evidence="3" type="ORF">EV702DRAFT_1196030</name>
</gene>
<dbReference type="InterPro" id="IPR051353">
    <property type="entry name" value="Tobamovirus_resist_UPF0261"/>
</dbReference>
<dbReference type="OrthoDB" id="10264588at2759"/>
<dbReference type="PANTHER" id="PTHR31862">
    <property type="entry name" value="UPF0261 DOMAIN PROTEIN (AFU_ORTHOLOGUE AFUA_1G10120)"/>
    <property type="match status" value="1"/>
</dbReference>
<dbReference type="EMBL" id="JABBWD010000015">
    <property type="protein sequence ID" value="KAG1778508.1"/>
    <property type="molecule type" value="Genomic_DNA"/>
</dbReference>
<feature type="domain" description="UPF0261" evidence="2">
    <location>
        <begin position="5"/>
        <end position="81"/>
    </location>
</feature>
<dbReference type="Proteomes" id="UP000714275">
    <property type="component" value="Unassembled WGS sequence"/>
</dbReference>
<feature type="signal peptide" evidence="1">
    <location>
        <begin position="1"/>
        <end position="23"/>
    </location>
</feature>
<protein>
    <recommendedName>
        <fullName evidence="2">UPF0261 domain-containing protein</fullName>
    </recommendedName>
</protein>
<evidence type="ECO:0000259" key="2">
    <source>
        <dbReference type="Pfam" id="PF23189"/>
    </source>
</evidence>
<dbReference type="InterPro" id="IPR056778">
    <property type="entry name" value="UPF0261_C"/>
</dbReference>
<evidence type="ECO:0000313" key="4">
    <source>
        <dbReference type="Proteomes" id="UP000714275"/>
    </source>
</evidence>
<sequence>MSLRLTIAVRMLGLTTPCVQVATQKLEELGYSVITFHATGAGGLAMERLVREGHFVGVLDTTTELVGGVLTAGTHRLEAAAGVVFHRWCLWEPWIYHSDAHLPRGIFKARSNHSRKAEGSEEWFAVSVEELDVDISDPSFALRVAQALHELLQTDRQ</sequence>
<proteinExistence type="predicted"/>
<dbReference type="Pfam" id="PF23189">
    <property type="entry name" value="UPF0261_C"/>
    <property type="match status" value="1"/>
</dbReference>
<keyword evidence="4" id="KW-1185">Reference proteome</keyword>
<evidence type="ECO:0000313" key="3">
    <source>
        <dbReference type="EMBL" id="KAG1778508.1"/>
    </source>
</evidence>
<dbReference type="AlphaFoldDB" id="A0A9P6ZXF1"/>
<feature type="chain" id="PRO_5040151336" description="UPF0261 domain-containing protein" evidence="1">
    <location>
        <begin position="24"/>
        <end position="157"/>
    </location>
</feature>
<dbReference type="PANTHER" id="PTHR31862:SF1">
    <property type="entry name" value="UPF0261 DOMAIN PROTEIN (AFU_ORTHOLOGUE AFUA_1G10120)"/>
    <property type="match status" value="1"/>
</dbReference>
<organism evidence="3 4">
    <name type="scientific">Suillus placidus</name>
    <dbReference type="NCBI Taxonomy" id="48579"/>
    <lineage>
        <taxon>Eukaryota</taxon>
        <taxon>Fungi</taxon>
        <taxon>Dikarya</taxon>
        <taxon>Basidiomycota</taxon>
        <taxon>Agaricomycotina</taxon>
        <taxon>Agaricomycetes</taxon>
        <taxon>Agaricomycetidae</taxon>
        <taxon>Boletales</taxon>
        <taxon>Suillineae</taxon>
        <taxon>Suillaceae</taxon>
        <taxon>Suillus</taxon>
    </lineage>
</organism>